<dbReference type="GO" id="GO:0004386">
    <property type="term" value="F:helicase activity"/>
    <property type="evidence" value="ECO:0007669"/>
    <property type="project" value="UniProtKB-KW"/>
</dbReference>
<keyword evidence="6" id="KW-0067">ATP-binding</keyword>
<dbReference type="RefSeq" id="WP_107030486.1">
    <property type="nucleotide sequence ID" value="NZ_PYLQ01000023.1"/>
</dbReference>
<keyword evidence="2" id="KW-0862">Zinc</keyword>
<dbReference type="Pfam" id="PF00176">
    <property type="entry name" value="SNF2-rel_dom"/>
    <property type="match status" value="1"/>
</dbReference>
<evidence type="ECO:0000256" key="1">
    <source>
        <dbReference type="ARBA" id="ARBA00022801"/>
    </source>
</evidence>
<dbReference type="PROSITE" id="PS51194">
    <property type="entry name" value="HELICASE_CTER"/>
    <property type="match status" value="1"/>
</dbReference>
<dbReference type="Proteomes" id="UP000240974">
    <property type="component" value="Unassembled WGS sequence"/>
</dbReference>
<evidence type="ECO:0000256" key="2">
    <source>
        <dbReference type="PROSITE-ProRule" id="PRU00325"/>
    </source>
</evidence>
<dbReference type="InterPro" id="IPR000330">
    <property type="entry name" value="SNF2_N"/>
</dbReference>
<gene>
    <name evidence="6" type="ORF">C7U54_12225</name>
</gene>
<dbReference type="Pfam" id="PF00271">
    <property type="entry name" value="Helicase_C"/>
    <property type="match status" value="1"/>
</dbReference>
<dbReference type="SMART" id="SM00490">
    <property type="entry name" value="HELICc"/>
    <property type="match status" value="1"/>
</dbReference>
<dbReference type="Gene3D" id="3.40.50.300">
    <property type="entry name" value="P-loop containing nucleotide triphosphate hydrolases"/>
    <property type="match status" value="1"/>
</dbReference>
<dbReference type="PANTHER" id="PTHR10799">
    <property type="entry name" value="SNF2/RAD54 HELICASE FAMILY"/>
    <property type="match status" value="1"/>
</dbReference>
<sequence>MYIKDDEINKYFNEPNWKVAHNLFQHNTISNMSVIKDGQIYQIVGSTNVNGKIDTATIQVDTGGHILEFNCDCNHCKPNELACGHIGAILLKFYGLEASDLPYSFNQKGNYADQLQALQAKKEAAHLKEQANLTFSLIEQYKNQHRLHQLQLNQHIHLIPQVKSTFNRLSLSYKIASDRSYTIKNLNTFIQNVKANEIVEYGNALVTDHNSKAFDSSSLKQIRFIKEYFHLKDDDRSIRITSDNIDDFFLTHYDNLDININFTTIDLQNFILEIQKDEDYTTIKYKEPDGITIIGHQYIYYFDHYTLNRYSKECSDALRPLLTHLENNSLTIPNNELPHFSKYIIDSVVPYVEFTGDDIDEYLPMDISLLIYVDLNNNNELSVTLDYRDDQGNTILENPKDLVLPLKLDGVIQTLQKYLEYDEITQMYYLYNEEDIYDFITRVLPSLNNDCEIYISEEIKQMNKPKNMKLNIGVRLQNDLLKIDINSINVDKEEIKDILYAFQHKKNYHRLKNGEFINLDDDSIKDLDLLFNDLNIEYNDLKDGEVEVDKYHSLYLENFMNSSSLHFNRDQHFQDLISHIEEKDPEDIQVPQNYSKILRDYQVQGFKWLKTMSEYGFGGILADDMGLGKTLQVMTLIEDGIGENHVSLVVAPATLIYNWQDEIKKFSKKLKTVCITGNIAQRKKLIESIPEYDVVITSYDYIRRDYELYKDYQFYYFILDEAQYIKNQSTKNAQTVKLINGKYRFALTGTPIENSLAELWSIFDFLMPQYLYNYHHFKETYEIPIIKNEDQQKQAKLKQLVEPFILRRTKKEVLTELPDKIENNVIIPFTPEEEKVYLANLSTINSELQSAIQVNHIDKIQILAMMTRLRQLCCDQRILYKDIIEPSSKLKACMDIIETAKENNQKVLLFSSFTKSLDLIEAELRKKDISYYVLTGSTTKIKRHQLVNAFQNDQTTVFLISLKAGGTGLNLTSASTVIHYDPWWNMSAQNQATDRAYRIGQTNNVQVYKLIMKNSIEEKIQKLQEQKQDLSNMFIENNNGSITQMSTADIIDLFK</sequence>
<evidence type="ECO:0000313" key="7">
    <source>
        <dbReference type="Proteomes" id="UP000240974"/>
    </source>
</evidence>
<keyword evidence="2" id="KW-0479">Metal-binding</keyword>
<keyword evidence="1" id="KW-0378">Hydrolase</keyword>
<dbReference type="GO" id="GO:0008270">
    <property type="term" value="F:zinc ion binding"/>
    <property type="evidence" value="ECO:0007669"/>
    <property type="project" value="UniProtKB-KW"/>
</dbReference>
<evidence type="ECO:0000259" key="5">
    <source>
        <dbReference type="PROSITE" id="PS51194"/>
    </source>
</evidence>
<dbReference type="Pfam" id="PF08455">
    <property type="entry name" value="SNF2_assoc"/>
    <property type="match status" value="1"/>
</dbReference>
<dbReference type="GO" id="GO:0005524">
    <property type="term" value="F:ATP binding"/>
    <property type="evidence" value="ECO:0007669"/>
    <property type="project" value="InterPro"/>
</dbReference>
<evidence type="ECO:0000259" key="3">
    <source>
        <dbReference type="PROSITE" id="PS50966"/>
    </source>
</evidence>
<keyword evidence="7" id="KW-1185">Reference proteome</keyword>
<feature type="domain" description="Helicase ATP-binding" evidence="4">
    <location>
        <begin position="610"/>
        <end position="769"/>
    </location>
</feature>
<name>A0A2T3FPI7_9FIRM</name>
<dbReference type="PROSITE" id="PS51192">
    <property type="entry name" value="HELICASE_ATP_BIND_1"/>
    <property type="match status" value="1"/>
</dbReference>
<dbReference type="EMBL" id="PYLQ01000023">
    <property type="protein sequence ID" value="PST37198.1"/>
    <property type="molecule type" value="Genomic_DNA"/>
</dbReference>
<feature type="domain" description="SWIM-type" evidence="3">
    <location>
        <begin position="56"/>
        <end position="94"/>
    </location>
</feature>
<feature type="domain" description="Helicase C-terminal" evidence="5">
    <location>
        <begin position="889"/>
        <end position="1051"/>
    </location>
</feature>
<dbReference type="CDD" id="cd18793">
    <property type="entry name" value="SF2_C_SNF"/>
    <property type="match status" value="1"/>
</dbReference>
<dbReference type="CDD" id="cd18012">
    <property type="entry name" value="DEXQc_arch_SWI2_SNF2"/>
    <property type="match status" value="1"/>
</dbReference>
<keyword evidence="6" id="KW-0347">Helicase</keyword>
<dbReference type="InterPro" id="IPR007527">
    <property type="entry name" value="Znf_SWIM"/>
</dbReference>
<dbReference type="SUPFAM" id="SSF52540">
    <property type="entry name" value="P-loop containing nucleoside triphosphate hydrolases"/>
    <property type="match status" value="2"/>
</dbReference>
<dbReference type="InterPro" id="IPR049730">
    <property type="entry name" value="SNF2/RAD54-like_C"/>
</dbReference>
<dbReference type="Gene3D" id="3.40.50.10810">
    <property type="entry name" value="Tandem AAA-ATPase domain"/>
    <property type="match status" value="1"/>
</dbReference>
<dbReference type="FunFam" id="3.40.50.10810:FF:000054">
    <property type="entry name" value="Helicase, Snf2 family"/>
    <property type="match status" value="1"/>
</dbReference>
<evidence type="ECO:0000259" key="4">
    <source>
        <dbReference type="PROSITE" id="PS51192"/>
    </source>
</evidence>
<dbReference type="InterPro" id="IPR014001">
    <property type="entry name" value="Helicase_ATP-bd"/>
</dbReference>
<evidence type="ECO:0000313" key="6">
    <source>
        <dbReference type="EMBL" id="PST37198.1"/>
    </source>
</evidence>
<reference evidence="6 7" key="1">
    <citation type="journal article" date="2019" name="Int. J. Syst. Evol. Microbiol.">
        <title>Faecalibacillus intestinalis gen. nov., sp. nov. and Faecalibacillus faecis sp. nov., isolated from human faeces.</title>
        <authorList>
            <person name="Seo B."/>
            <person name="Jeon K."/>
            <person name="Baek I."/>
            <person name="Lee Y.M."/>
            <person name="Baek K."/>
            <person name="Ko G."/>
        </authorList>
    </citation>
    <scope>NUCLEOTIDE SEQUENCE [LARGE SCALE GENOMIC DNA]</scope>
    <source>
        <strain evidence="6 7">SNUG30099</strain>
    </source>
</reference>
<dbReference type="InterPro" id="IPR027417">
    <property type="entry name" value="P-loop_NTPase"/>
</dbReference>
<protein>
    <submittedName>
        <fullName evidence="6">SWF/SNF family helicase</fullName>
    </submittedName>
</protein>
<dbReference type="PROSITE" id="PS50966">
    <property type="entry name" value="ZF_SWIM"/>
    <property type="match status" value="1"/>
</dbReference>
<proteinExistence type="predicted"/>
<dbReference type="InterPro" id="IPR038718">
    <property type="entry name" value="SNF2-like_sf"/>
</dbReference>
<keyword evidence="2" id="KW-0863">Zinc-finger</keyword>
<comment type="caution">
    <text evidence="6">The sequence shown here is derived from an EMBL/GenBank/DDBJ whole genome shotgun (WGS) entry which is preliminary data.</text>
</comment>
<dbReference type="GO" id="GO:0016787">
    <property type="term" value="F:hydrolase activity"/>
    <property type="evidence" value="ECO:0007669"/>
    <property type="project" value="UniProtKB-KW"/>
</dbReference>
<dbReference type="InterPro" id="IPR013663">
    <property type="entry name" value="Helicase_SWF/SNF/SWI_bac"/>
</dbReference>
<keyword evidence="6" id="KW-0547">Nucleotide-binding</keyword>
<dbReference type="SMART" id="SM00487">
    <property type="entry name" value="DEXDc"/>
    <property type="match status" value="1"/>
</dbReference>
<organism evidence="6 7">
    <name type="scientific">Faecalibacillus intestinalis</name>
    <dbReference type="NCBI Taxonomy" id="1982626"/>
    <lineage>
        <taxon>Bacteria</taxon>
        <taxon>Bacillati</taxon>
        <taxon>Bacillota</taxon>
        <taxon>Erysipelotrichia</taxon>
        <taxon>Erysipelotrichales</taxon>
        <taxon>Coprobacillaceae</taxon>
        <taxon>Faecalibacillus</taxon>
    </lineage>
</organism>
<dbReference type="AlphaFoldDB" id="A0A2T3FPI7"/>
<dbReference type="InterPro" id="IPR001650">
    <property type="entry name" value="Helicase_C-like"/>
</dbReference>
<accession>A0A2T3FPI7</accession>